<evidence type="ECO:0000313" key="2">
    <source>
        <dbReference type="EMBL" id="RRQ50557.1"/>
    </source>
</evidence>
<proteinExistence type="predicted"/>
<dbReference type="AlphaFoldDB" id="A0A3R8WHZ1"/>
<dbReference type="InterPro" id="IPR032710">
    <property type="entry name" value="NTF2-like_dom_sf"/>
</dbReference>
<protein>
    <submittedName>
        <fullName evidence="2">Nuclear transport factor 2 family protein</fullName>
    </submittedName>
</protein>
<dbReference type="EMBL" id="QUSX01000001">
    <property type="protein sequence ID" value="RRQ50557.1"/>
    <property type="molecule type" value="Genomic_DNA"/>
</dbReference>
<dbReference type="OrthoDB" id="5383110at2"/>
<dbReference type="Gene3D" id="3.10.450.50">
    <property type="match status" value="1"/>
</dbReference>
<evidence type="ECO:0000313" key="3">
    <source>
        <dbReference type="Proteomes" id="UP000286990"/>
    </source>
</evidence>
<keyword evidence="3" id="KW-1185">Reference proteome</keyword>
<feature type="domain" description="DUF4440" evidence="1">
    <location>
        <begin position="43"/>
        <end position="148"/>
    </location>
</feature>
<organism evidence="2 3">
    <name type="scientific">Maribacter algicola</name>
    <dbReference type="NCBI Taxonomy" id="2498892"/>
    <lineage>
        <taxon>Bacteria</taxon>
        <taxon>Pseudomonadati</taxon>
        <taxon>Bacteroidota</taxon>
        <taxon>Flavobacteriia</taxon>
        <taxon>Flavobacteriales</taxon>
        <taxon>Flavobacteriaceae</taxon>
        <taxon>Maribacter</taxon>
    </lineage>
</organism>
<sequence>MRNMISMKLRLHFKVARGLVFITLLGLTSLTSAQGPNKNVSEIEKTVAELYSAMVDKDKEVLEQLTSEKLTYGHSSGSLENKSQYVNGVLNGAFQFSSITPKDQTVSVTGKVGVVRHIFEAQGTNNGKPADVRIGCLLIFKKEGRWKLLARQAYKL</sequence>
<dbReference type="SUPFAM" id="SSF54427">
    <property type="entry name" value="NTF2-like"/>
    <property type="match status" value="1"/>
</dbReference>
<reference evidence="3" key="2">
    <citation type="submission" date="2018-12" db="EMBL/GenBank/DDBJ databases">
        <title>Maribacter lutimaris sp. nov., isolated from marine sediment.</title>
        <authorList>
            <person name="Kim K.K."/>
        </authorList>
    </citation>
    <scope>NUCLEOTIDE SEQUENCE [LARGE SCALE GENOMIC DNA]</scope>
    <source>
        <strain evidence="3">PoM-212</strain>
    </source>
</reference>
<name>A0A3R8WHZ1_9FLAO</name>
<dbReference type="Proteomes" id="UP000286990">
    <property type="component" value="Unassembled WGS sequence"/>
</dbReference>
<reference evidence="3" key="1">
    <citation type="submission" date="2018-08" db="EMBL/GenBank/DDBJ databases">
        <authorList>
            <person name="Khan S.A."/>
            <person name="J S.E."/>
        </authorList>
    </citation>
    <scope>NUCLEOTIDE SEQUENCE [LARGE SCALE GENOMIC DNA]</scope>
    <source>
        <strain evidence="3">PoM-212</strain>
    </source>
</reference>
<dbReference type="InterPro" id="IPR027843">
    <property type="entry name" value="DUF4440"/>
</dbReference>
<evidence type="ECO:0000259" key="1">
    <source>
        <dbReference type="Pfam" id="PF14534"/>
    </source>
</evidence>
<comment type="caution">
    <text evidence="2">The sequence shown here is derived from an EMBL/GenBank/DDBJ whole genome shotgun (WGS) entry which is preliminary data.</text>
</comment>
<gene>
    <name evidence="2" type="ORF">DZC72_08460</name>
</gene>
<dbReference type="Pfam" id="PF14534">
    <property type="entry name" value="DUF4440"/>
    <property type="match status" value="1"/>
</dbReference>
<accession>A0A3R8WHZ1</accession>